<gene>
    <name evidence="7" type="primary">LOC113863215</name>
</gene>
<keyword evidence="2" id="KW-1015">Disulfide bond</keyword>
<evidence type="ECO:0000256" key="2">
    <source>
        <dbReference type="ARBA" id="ARBA00023157"/>
    </source>
</evidence>
<evidence type="ECO:0000313" key="7">
    <source>
        <dbReference type="RefSeq" id="XP_027352511.1"/>
    </source>
</evidence>
<dbReference type="OrthoDB" id="1890443at2759"/>
<organism evidence="6 7">
    <name type="scientific">Abrus precatorius</name>
    <name type="common">Indian licorice</name>
    <name type="synonym">Glycine abrus</name>
    <dbReference type="NCBI Taxonomy" id="3816"/>
    <lineage>
        <taxon>Eukaryota</taxon>
        <taxon>Viridiplantae</taxon>
        <taxon>Streptophyta</taxon>
        <taxon>Embryophyta</taxon>
        <taxon>Tracheophyta</taxon>
        <taxon>Spermatophyta</taxon>
        <taxon>Magnoliopsida</taxon>
        <taxon>eudicotyledons</taxon>
        <taxon>Gunneridae</taxon>
        <taxon>Pentapetalae</taxon>
        <taxon>rosids</taxon>
        <taxon>fabids</taxon>
        <taxon>Fabales</taxon>
        <taxon>Fabaceae</taxon>
        <taxon>Papilionoideae</taxon>
        <taxon>50 kb inversion clade</taxon>
        <taxon>NPAAA clade</taxon>
        <taxon>indigoferoid/millettioid clade</taxon>
        <taxon>Abreae</taxon>
        <taxon>Abrus</taxon>
    </lineage>
</organism>
<proteinExistence type="inferred from homology"/>
<name>A0A8B8L867_ABRPR</name>
<dbReference type="AlphaFoldDB" id="A0A8B8L867"/>
<dbReference type="PROSITE" id="PS00597">
    <property type="entry name" value="PLANT_LTP"/>
    <property type="match status" value="1"/>
</dbReference>
<dbReference type="PANTHER" id="PTHR33076">
    <property type="entry name" value="NON-SPECIFIC LIPID-TRANSFER PROTEIN 2-RELATED"/>
    <property type="match status" value="1"/>
</dbReference>
<dbReference type="SUPFAM" id="SSF47699">
    <property type="entry name" value="Bifunctional inhibitor/lipid-transfer protein/seed storage 2S albumin"/>
    <property type="match status" value="1"/>
</dbReference>
<dbReference type="Pfam" id="PF00234">
    <property type="entry name" value="Tryp_alpha_amyl"/>
    <property type="match status" value="1"/>
</dbReference>
<comment type="similarity">
    <text evidence="1 3">Belongs to the plant LTP family.</text>
</comment>
<evidence type="ECO:0000313" key="6">
    <source>
        <dbReference type="Proteomes" id="UP000694853"/>
    </source>
</evidence>
<sequence>MARVLKMACMVVMCMAVVGAPIMMVEAMTCSDVVQTLMPCLSYLTQGGNPSQECCDGVRTLQANAATTSDRQTVCNCLKSNVNNFGVNANYAQALPAQCHVNIPYAISPSTNCDDIRF</sequence>
<evidence type="ECO:0000259" key="5">
    <source>
        <dbReference type="SMART" id="SM00499"/>
    </source>
</evidence>
<keyword evidence="6" id="KW-1185">Reference proteome</keyword>
<feature type="domain" description="Bifunctional inhibitor/plant lipid transfer protein/seed storage helical" evidence="5">
    <location>
        <begin position="30"/>
        <end position="113"/>
    </location>
</feature>
<accession>A0A8B8L867</accession>
<dbReference type="GeneID" id="113863215"/>
<dbReference type="SMART" id="SM00499">
    <property type="entry name" value="AAI"/>
    <property type="match status" value="1"/>
</dbReference>
<dbReference type="GO" id="GO:0008289">
    <property type="term" value="F:lipid binding"/>
    <property type="evidence" value="ECO:0007669"/>
    <property type="project" value="UniProtKB-KW"/>
</dbReference>
<dbReference type="GO" id="GO:0006869">
    <property type="term" value="P:lipid transport"/>
    <property type="evidence" value="ECO:0007669"/>
    <property type="project" value="InterPro"/>
</dbReference>
<dbReference type="Gene3D" id="1.10.110.10">
    <property type="entry name" value="Plant lipid-transfer and hydrophobic proteins"/>
    <property type="match status" value="1"/>
</dbReference>
<dbReference type="Proteomes" id="UP000694853">
    <property type="component" value="Unplaced"/>
</dbReference>
<comment type="function">
    <text evidence="3">Plant non-specific lipid-transfer proteins transfer phospholipids as well as galactolipids across membranes. May play a role in wax or cutin deposition in the cell walls of expanding epidermal cells and certain secretory tissues.</text>
</comment>
<dbReference type="CDD" id="cd01960">
    <property type="entry name" value="nsLTP1"/>
    <property type="match status" value="1"/>
</dbReference>
<evidence type="ECO:0000256" key="4">
    <source>
        <dbReference type="SAM" id="SignalP"/>
    </source>
</evidence>
<keyword evidence="3" id="KW-0446">Lipid-binding</keyword>
<protein>
    <recommendedName>
        <fullName evidence="3">Non-specific lipid-transfer protein</fullName>
    </recommendedName>
</protein>
<keyword evidence="4" id="KW-0732">Signal</keyword>
<dbReference type="InterPro" id="IPR016140">
    <property type="entry name" value="Bifunc_inhib/LTP/seed_store"/>
</dbReference>
<feature type="chain" id="PRO_5034256816" description="Non-specific lipid-transfer protein" evidence="4">
    <location>
        <begin position="28"/>
        <end position="118"/>
    </location>
</feature>
<dbReference type="KEGG" id="aprc:113863215"/>
<dbReference type="PRINTS" id="PR00382">
    <property type="entry name" value="LIPIDTRNSFER"/>
</dbReference>
<evidence type="ECO:0000256" key="1">
    <source>
        <dbReference type="ARBA" id="ARBA00009748"/>
    </source>
</evidence>
<dbReference type="RefSeq" id="XP_027352511.1">
    <property type="nucleotide sequence ID" value="XM_027496710.1"/>
</dbReference>
<evidence type="ECO:0000256" key="3">
    <source>
        <dbReference type="RuleBase" id="RU000628"/>
    </source>
</evidence>
<keyword evidence="3" id="KW-0813">Transport</keyword>
<feature type="signal peptide" evidence="4">
    <location>
        <begin position="1"/>
        <end position="27"/>
    </location>
</feature>
<reference evidence="6" key="1">
    <citation type="journal article" date="2019" name="Toxins">
        <title>Detection of Abrin-Like and Prepropulchellin-Like Toxin Genes and Transcripts Using Whole Genome Sequencing and Full-Length Transcript Sequencing of Abrus precatorius.</title>
        <authorList>
            <person name="Hovde B.T."/>
            <person name="Daligault H.E."/>
            <person name="Hanschen E.R."/>
            <person name="Kunde Y.A."/>
            <person name="Johnson M.B."/>
            <person name="Starkenburg S.R."/>
            <person name="Johnson S.L."/>
        </authorList>
    </citation>
    <scope>NUCLEOTIDE SEQUENCE [LARGE SCALE GENOMIC DNA]</scope>
</reference>
<reference evidence="7" key="2">
    <citation type="submission" date="2025-08" db="UniProtKB">
        <authorList>
            <consortium name="RefSeq"/>
        </authorList>
    </citation>
    <scope>IDENTIFICATION</scope>
    <source>
        <tissue evidence="7">Young leaves</tissue>
    </source>
</reference>
<dbReference type="InterPro" id="IPR036312">
    <property type="entry name" value="Bifun_inhib/LTP/seed_sf"/>
</dbReference>
<dbReference type="InterPro" id="IPR000528">
    <property type="entry name" value="Plant_nsLTP"/>
</dbReference>